<reference evidence="3 4" key="1">
    <citation type="submission" date="2016-10" db="EMBL/GenBank/DDBJ databases">
        <authorList>
            <person name="de Groot N.N."/>
        </authorList>
    </citation>
    <scope>NUCLEOTIDE SEQUENCE [LARGE SCALE GENOMIC DNA]</scope>
    <source>
        <strain evidence="3 4">DSM 29439</strain>
    </source>
</reference>
<evidence type="ECO:0000313" key="3">
    <source>
        <dbReference type="EMBL" id="SEW26208.1"/>
    </source>
</evidence>
<dbReference type="EMBL" id="FOJB01000001">
    <property type="protein sequence ID" value="SEW26208.1"/>
    <property type="molecule type" value="Genomic_DNA"/>
</dbReference>
<dbReference type="STRING" id="1173584.SAMN05444851_2548"/>
<feature type="transmembrane region" description="Helical" evidence="1">
    <location>
        <begin position="12"/>
        <end position="32"/>
    </location>
</feature>
<dbReference type="OrthoDB" id="7164001at2"/>
<feature type="domain" description="Mce/MlaD" evidence="2">
    <location>
        <begin position="38"/>
        <end position="115"/>
    </location>
</feature>
<dbReference type="Proteomes" id="UP000199650">
    <property type="component" value="Unassembled WGS sequence"/>
</dbReference>
<dbReference type="PANTHER" id="PTHR33371">
    <property type="entry name" value="INTERMEMBRANE PHOSPHOLIPID TRANSPORT SYSTEM BINDING PROTEIN MLAD-RELATED"/>
    <property type="match status" value="1"/>
</dbReference>
<dbReference type="AlphaFoldDB" id="A0A1I0QGX0"/>
<dbReference type="RefSeq" id="WP_091431066.1">
    <property type="nucleotide sequence ID" value="NZ_FOJB01000001.1"/>
</dbReference>
<dbReference type="InterPro" id="IPR030970">
    <property type="entry name" value="ABC_MlaD"/>
</dbReference>
<accession>A0A1I0QGX0</accession>
<dbReference type="InterPro" id="IPR003399">
    <property type="entry name" value="Mce/MlaD"/>
</dbReference>
<organism evidence="3 4">
    <name type="scientific">Aliiroseovarius sediminilitoris</name>
    <dbReference type="NCBI Taxonomy" id="1173584"/>
    <lineage>
        <taxon>Bacteria</taxon>
        <taxon>Pseudomonadati</taxon>
        <taxon>Pseudomonadota</taxon>
        <taxon>Alphaproteobacteria</taxon>
        <taxon>Rhodobacterales</taxon>
        <taxon>Paracoccaceae</taxon>
        <taxon>Aliiroseovarius</taxon>
    </lineage>
</organism>
<dbReference type="Pfam" id="PF02470">
    <property type="entry name" value="MlaD"/>
    <property type="match status" value="1"/>
</dbReference>
<sequence>MSDSHTTEVVTGSVVLAAAVGFFLYAGQIVGLSGSGDSNSYSASFRTADGISVGTDVRLGGVKVGTVTGISLNPETYRADTAFTVQSDVALPDDTAIIISSEGLLGGSYVELLPGGSPFNLEPGAEIEDTQGSVSLVQLLLKYVAGSEDTK</sequence>
<evidence type="ECO:0000259" key="2">
    <source>
        <dbReference type="Pfam" id="PF02470"/>
    </source>
</evidence>
<proteinExistence type="predicted"/>
<dbReference type="NCBIfam" id="TIGR04430">
    <property type="entry name" value="OM_asym_MlaD"/>
    <property type="match status" value="1"/>
</dbReference>
<dbReference type="InterPro" id="IPR052336">
    <property type="entry name" value="MlaD_Phospholipid_Transporter"/>
</dbReference>
<keyword evidence="1" id="KW-1133">Transmembrane helix</keyword>
<evidence type="ECO:0000313" key="4">
    <source>
        <dbReference type="Proteomes" id="UP000199650"/>
    </source>
</evidence>
<gene>
    <name evidence="3" type="ORF">SAMN05444851_2548</name>
</gene>
<protein>
    <submittedName>
        <fullName evidence="3">Phospholipid/cholesterol/gamma-HCH transport system substrate-binding protein</fullName>
    </submittedName>
</protein>
<keyword evidence="1" id="KW-0472">Membrane</keyword>
<name>A0A1I0QGX0_9RHOB</name>
<dbReference type="GO" id="GO:0015914">
    <property type="term" value="P:phospholipid transport"/>
    <property type="evidence" value="ECO:0007669"/>
    <property type="project" value="InterPro"/>
</dbReference>
<evidence type="ECO:0000256" key="1">
    <source>
        <dbReference type="SAM" id="Phobius"/>
    </source>
</evidence>
<keyword evidence="1" id="KW-0812">Transmembrane</keyword>
<dbReference type="PANTHER" id="PTHR33371:SF4">
    <property type="entry name" value="INTERMEMBRANE PHOSPHOLIPID TRANSPORT SYSTEM BINDING PROTEIN MLAD"/>
    <property type="match status" value="1"/>
</dbReference>
<keyword evidence="4" id="KW-1185">Reference proteome</keyword>